<gene>
    <name evidence="1" type="ORF">A946_07445</name>
    <name evidence="2" type="ORF">kam1_1045</name>
</gene>
<name>A0A0C1UR40_9BACT</name>
<proteinExistence type="predicted"/>
<reference evidence="4" key="3">
    <citation type="submission" date="2019-03" db="EMBL/GenBank/DDBJ databases">
        <title>Complete genome of Methylacidiphilum kamchatkense Kam1.</title>
        <authorList>
            <person name="Kruse T."/>
            <person name="Murarilal Ratnadevi C."/>
            <person name="Erikstad H.-A."/>
            <person name="Birkeland N.-K."/>
        </authorList>
    </citation>
    <scope>NUCLEOTIDE SEQUENCE [LARGE SCALE GENOMIC DNA]</scope>
    <source>
        <strain evidence="4">kam1</strain>
    </source>
</reference>
<dbReference type="InterPro" id="IPR029058">
    <property type="entry name" value="AB_hydrolase_fold"/>
</dbReference>
<accession>A0A0C1UR40</accession>
<keyword evidence="3" id="KW-1185">Reference proteome</keyword>
<evidence type="ECO:0000313" key="3">
    <source>
        <dbReference type="Proteomes" id="UP000031594"/>
    </source>
</evidence>
<dbReference type="Proteomes" id="UP000031594">
    <property type="component" value="Unassembled WGS sequence"/>
</dbReference>
<dbReference type="GO" id="GO:0016787">
    <property type="term" value="F:hydrolase activity"/>
    <property type="evidence" value="ECO:0007669"/>
    <property type="project" value="UniProtKB-KW"/>
</dbReference>
<reference evidence="2" key="2">
    <citation type="journal article" date="2019" name="BMC Genomics">
        <title>Complete genome sequence analysis of the thermoacidophilic verrucomicrobial methanotroph 'Candidatus Methylacidiphilum kamchatkense' strain Kam1 and comparison with its closest relatives.</title>
        <authorList>
            <person name="Kruse T."/>
            <person name="Ratnadevi C.M."/>
            <person name="Erikstad H.A."/>
            <person name="Birkeland N.K."/>
        </authorList>
    </citation>
    <scope>NUCLEOTIDE SEQUENCE</scope>
    <source>
        <strain evidence="2">Kam1</strain>
    </source>
</reference>
<protein>
    <submittedName>
        <fullName evidence="1">Alpha/beta hydrolase</fullName>
    </submittedName>
</protein>
<evidence type="ECO:0000313" key="4">
    <source>
        <dbReference type="Proteomes" id="UP000315925"/>
    </source>
</evidence>
<sequence>MNTLFQNYFARSSKKINIGFYGLGPASFPYVNYQLAELGKKNLALVFPPTSFLRLDCIARACKRTDSSLTIFGYSRGAISAINLCKMLLAKQKNVDFLYLIDPIAYFTNRLSIPENVIQGFVCYQRNGARTPFLFGRFGKGIADYVFCGQKTKNFMIEQAFKIEPSRVVMHEDMVEYSLFKAKITLVSLLNEE</sequence>
<dbReference type="EMBL" id="JQNX01000005">
    <property type="protein sequence ID" value="KIE58323.1"/>
    <property type="molecule type" value="Genomic_DNA"/>
</dbReference>
<dbReference type="Proteomes" id="UP000315925">
    <property type="component" value="Chromosome"/>
</dbReference>
<dbReference type="STRING" id="1202785.A946_07445"/>
<evidence type="ECO:0000313" key="1">
    <source>
        <dbReference type="EMBL" id="KIE58323.1"/>
    </source>
</evidence>
<reference evidence="1 3" key="1">
    <citation type="submission" date="2014-08" db="EMBL/GenBank/DDBJ databases">
        <title>Methylacidiphilum kamchatkense strain Kam1 draft genome sequence.</title>
        <authorList>
            <person name="Birkeland N.-K."/>
            <person name="Erikstad H.A."/>
        </authorList>
    </citation>
    <scope>NUCLEOTIDE SEQUENCE [LARGE SCALE GENOMIC DNA]</scope>
    <source>
        <strain evidence="1 3">Kam1</strain>
    </source>
</reference>
<dbReference type="OrthoDB" id="194619at2"/>
<dbReference type="AlphaFoldDB" id="A0A0C1UR40"/>
<dbReference type="SUPFAM" id="SSF53474">
    <property type="entry name" value="alpha/beta-Hydrolases"/>
    <property type="match status" value="1"/>
</dbReference>
<dbReference type="KEGG" id="mkc:kam1_1045"/>
<organism evidence="2 4">
    <name type="scientific">Methylacidiphilum kamchatkense Kam1</name>
    <dbReference type="NCBI Taxonomy" id="1202785"/>
    <lineage>
        <taxon>Bacteria</taxon>
        <taxon>Pseudomonadati</taxon>
        <taxon>Verrucomicrobiota</taxon>
        <taxon>Methylacidiphilae</taxon>
        <taxon>Methylacidiphilales</taxon>
        <taxon>Methylacidiphilaceae</taxon>
        <taxon>Methylacidiphilum (ex Ratnadevi et al. 2023)</taxon>
    </lineage>
</organism>
<evidence type="ECO:0000313" key="2">
    <source>
        <dbReference type="EMBL" id="QDQ42275.1"/>
    </source>
</evidence>
<dbReference type="EMBL" id="CP037899">
    <property type="protein sequence ID" value="QDQ42275.1"/>
    <property type="molecule type" value="Genomic_DNA"/>
</dbReference>
<keyword evidence="1" id="KW-0378">Hydrolase</keyword>